<dbReference type="EMBL" id="CP096022">
    <property type="protein sequence ID" value="UPM44955.1"/>
    <property type="molecule type" value="Genomic_DNA"/>
</dbReference>
<dbReference type="AlphaFoldDB" id="A0A8U0A757"/>
<keyword evidence="3" id="KW-1185">Reference proteome</keyword>
<geneLocation type="plasmid" evidence="2 3">
    <name>unnamed3</name>
</geneLocation>
<evidence type="ECO:0000256" key="1">
    <source>
        <dbReference type="SAM" id="MobiDB-lite"/>
    </source>
</evidence>
<dbReference type="GeneID" id="71929983"/>
<sequence length="343" mass="38129">MNVNSVLRAVDEDRFEALTYDAAPTVRALFCRELAGLSWNGLYEWLSIHERATRLGFDPSTFGPYNTAPTRQTLTTAWDIHLSNDAKRTLLSVSERLLDVAYGNDDALDLRPPQHIDETKSDLRDRHVGEFSDEQIRMHVRHARETVFGTFDSGRAANATYPDSRFNELQALVALGGCGTPQGQSRMETFFGEDYTPHGDTHLRTVKQYSQEQIQAGFEQSIENLLDAVNHLQILQPPVTVAIDITTWPYHAEGELPSEVSGTDNLGELAYKFATSSLAAKARQSSSPSNRSSRARNGMTIPPTSIIARSDGLSDEHRSSCRSILSLLIGALNHWRSTKPSII</sequence>
<gene>
    <name evidence="2" type="ORF">MW046_18010</name>
</gene>
<accession>A0A8U0A757</accession>
<name>A0A8U0A757_9EURY</name>
<reference evidence="2" key="1">
    <citation type="submission" date="2022-04" db="EMBL/GenBank/DDBJ databases">
        <title>Halocatena sp. nov., isolated from a salt lake.</title>
        <authorList>
            <person name="Cui H.-L."/>
        </authorList>
    </citation>
    <scope>NUCLEOTIDE SEQUENCE</scope>
    <source>
        <strain evidence="2">AD-1</strain>
        <plasmid evidence="2">unnamed3</plasmid>
    </source>
</reference>
<evidence type="ECO:0000313" key="3">
    <source>
        <dbReference type="Proteomes" id="UP000831768"/>
    </source>
</evidence>
<keyword evidence="2" id="KW-0614">Plasmid</keyword>
<dbReference type="Proteomes" id="UP000831768">
    <property type="component" value="Plasmid unnamed3"/>
</dbReference>
<dbReference type="KEGG" id="haad:MW046_18010"/>
<proteinExistence type="predicted"/>
<organism evidence="2 3">
    <name type="scientific">Halocatena salina</name>
    <dbReference type="NCBI Taxonomy" id="2934340"/>
    <lineage>
        <taxon>Archaea</taxon>
        <taxon>Methanobacteriati</taxon>
        <taxon>Methanobacteriota</taxon>
        <taxon>Stenosarchaea group</taxon>
        <taxon>Halobacteria</taxon>
        <taxon>Halobacteriales</taxon>
        <taxon>Natronomonadaceae</taxon>
        <taxon>Halocatena</taxon>
    </lineage>
</organism>
<evidence type="ECO:0000313" key="2">
    <source>
        <dbReference type="EMBL" id="UPM44955.1"/>
    </source>
</evidence>
<feature type="compositionally biased region" description="Low complexity" evidence="1">
    <location>
        <begin position="282"/>
        <end position="297"/>
    </location>
</feature>
<feature type="region of interest" description="Disordered" evidence="1">
    <location>
        <begin position="281"/>
        <end position="312"/>
    </location>
</feature>
<dbReference type="RefSeq" id="WP_247995609.1">
    <property type="nucleotide sequence ID" value="NZ_CP096022.1"/>
</dbReference>
<protein>
    <submittedName>
        <fullName evidence="2">Uncharacterized protein</fullName>
    </submittedName>
</protein>